<proteinExistence type="predicted"/>
<organism evidence="2 3">
    <name type="scientific">Digitaria exilis</name>
    <dbReference type="NCBI Taxonomy" id="1010633"/>
    <lineage>
        <taxon>Eukaryota</taxon>
        <taxon>Viridiplantae</taxon>
        <taxon>Streptophyta</taxon>
        <taxon>Embryophyta</taxon>
        <taxon>Tracheophyta</taxon>
        <taxon>Spermatophyta</taxon>
        <taxon>Magnoliopsida</taxon>
        <taxon>Liliopsida</taxon>
        <taxon>Poales</taxon>
        <taxon>Poaceae</taxon>
        <taxon>PACMAD clade</taxon>
        <taxon>Panicoideae</taxon>
        <taxon>Panicodae</taxon>
        <taxon>Paniceae</taxon>
        <taxon>Anthephorinae</taxon>
        <taxon>Digitaria</taxon>
    </lineage>
</organism>
<gene>
    <name evidence="2" type="ORF">HU200_034482</name>
</gene>
<dbReference type="InterPro" id="IPR036047">
    <property type="entry name" value="F-box-like_dom_sf"/>
</dbReference>
<dbReference type="PANTHER" id="PTHR44586:SF23">
    <property type="entry name" value="F-BOX DOMAIN-CONTAINING PROTEIN"/>
    <property type="match status" value="1"/>
</dbReference>
<dbReference type="OrthoDB" id="602754at2759"/>
<name>A0A835BJP5_9POAL</name>
<dbReference type="AlphaFoldDB" id="A0A835BJP5"/>
<dbReference type="SUPFAM" id="SSF81383">
    <property type="entry name" value="F-box domain"/>
    <property type="match status" value="1"/>
</dbReference>
<accession>A0A835BJP5</accession>
<dbReference type="Gene3D" id="1.20.1280.50">
    <property type="match status" value="1"/>
</dbReference>
<keyword evidence="3" id="KW-1185">Reference proteome</keyword>
<evidence type="ECO:0000313" key="3">
    <source>
        <dbReference type="Proteomes" id="UP000636709"/>
    </source>
</evidence>
<comment type="caution">
    <text evidence="2">The sequence shown here is derived from an EMBL/GenBank/DDBJ whole genome shotgun (WGS) entry which is preliminary data.</text>
</comment>
<reference evidence="2" key="1">
    <citation type="submission" date="2020-07" db="EMBL/GenBank/DDBJ databases">
        <title>Genome sequence and genetic diversity analysis of an under-domesticated orphan crop, white fonio (Digitaria exilis).</title>
        <authorList>
            <person name="Bennetzen J.L."/>
            <person name="Chen S."/>
            <person name="Ma X."/>
            <person name="Wang X."/>
            <person name="Yssel A.E.J."/>
            <person name="Chaluvadi S.R."/>
            <person name="Johnson M."/>
            <person name="Gangashetty P."/>
            <person name="Hamidou F."/>
            <person name="Sanogo M.D."/>
            <person name="Zwaenepoel A."/>
            <person name="Wallace J."/>
            <person name="Van De Peer Y."/>
            <person name="Van Deynze A."/>
        </authorList>
    </citation>
    <scope>NUCLEOTIDE SEQUENCE</scope>
    <source>
        <tissue evidence="2">Leaves</tissue>
    </source>
</reference>
<evidence type="ECO:0000313" key="2">
    <source>
        <dbReference type="EMBL" id="KAF8700119.1"/>
    </source>
</evidence>
<dbReference type="Proteomes" id="UP000636709">
    <property type="component" value="Unassembled WGS sequence"/>
</dbReference>
<dbReference type="InterPro" id="IPR001810">
    <property type="entry name" value="F-box_dom"/>
</dbReference>
<dbReference type="PANTHER" id="PTHR44586">
    <property type="entry name" value="F-BOX DOMAIN CONTAINING PROTEIN, EXPRESSED"/>
    <property type="match status" value="1"/>
</dbReference>
<evidence type="ECO:0000259" key="1">
    <source>
        <dbReference type="Pfam" id="PF12937"/>
    </source>
</evidence>
<dbReference type="EMBL" id="JACEFO010001828">
    <property type="protein sequence ID" value="KAF8700119.1"/>
    <property type="molecule type" value="Genomic_DNA"/>
</dbReference>
<sequence length="127" mass="14099">MEEAVHPDWSGLPEDLTAMVMRSLDIPDLFSAGAVCTSWYAAYSAVRRVRIPITDASPCLLYSCAADDDNTATLFSPSTGAAFKVRLPFLVPRDLCLVLDLLEQRRGPFISRTFVGSEYSASWFMLR</sequence>
<feature type="domain" description="F-box" evidence="1">
    <location>
        <begin position="9"/>
        <end position="42"/>
    </location>
</feature>
<dbReference type="Pfam" id="PF12937">
    <property type="entry name" value="F-box-like"/>
    <property type="match status" value="1"/>
</dbReference>
<protein>
    <recommendedName>
        <fullName evidence="1">F-box domain-containing protein</fullName>
    </recommendedName>
</protein>